<dbReference type="GO" id="GO:0003824">
    <property type="term" value="F:catalytic activity"/>
    <property type="evidence" value="ECO:0007669"/>
    <property type="project" value="InterPro"/>
</dbReference>
<dbReference type="InterPro" id="IPR016193">
    <property type="entry name" value="Cytidine_deaminase-like"/>
</dbReference>
<feature type="domain" description="CMP/dCMP-type deaminase" evidence="1">
    <location>
        <begin position="6"/>
        <end position="147"/>
    </location>
</feature>
<dbReference type="PROSITE" id="PS51747">
    <property type="entry name" value="CYT_DCMP_DEAMINASES_2"/>
    <property type="match status" value="1"/>
</dbReference>
<dbReference type="EMBL" id="BK015962">
    <property type="protein sequence ID" value="DAF87297.1"/>
    <property type="molecule type" value="Genomic_DNA"/>
</dbReference>
<reference evidence="2" key="1">
    <citation type="journal article" date="2021" name="Proc. Natl. Acad. Sci. U.S.A.">
        <title>A Catalog of Tens of Thousands of Viruses from Human Metagenomes Reveals Hidden Associations with Chronic Diseases.</title>
        <authorList>
            <person name="Tisza M.J."/>
            <person name="Buck C.B."/>
        </authorList>
    </citation>
    <scope>NUCLEOTIDE SEQUENCE</scope>
    <source>
        <strain evidence="2">CtnPP24</strain>
    </source>
</reference>
<dbReference type="Pfam" id="PF00383">
    <property type="entry name" value="dCMP_cyt_deam_1"/>
    <property type="match status" value="1"/>
</dbReference>
<organism evidence="2">
    <name type="scientific">Siphoviridae sp. ctnPP24</name>
    <dbReference type="NCBI Taxonomy" id="2825662"/>
    <lineage>
        <taxon>Viruses</taxon>
        <taxon>Duplodnaviria</taxon>
        <taxon>Heunggongvirae</taxon>
        <taxon>Uroviricota</taxon>
        <taxon>Caudoviricetes</taxon>
    </lineage>
</organism>
<proteinExistence type="predicted"/>
<protein>
    <submittedName>
        <fullName evidence="2">Nucleoside deaminase</fullName>
    </submittedName>
</protein>
<dbReference type="SUPFAM" id="SSF53927">
    <property type="entry name" value="Cytidine deaminase-like"/>
    <property type="match status" value="1"/>
</dbReference>
<accession>A0A8S5TYL6</accession>
<dbReference type="Gene3D" id="3.40.140.10">
    <property type="entry name" value="Cytidine Deaminase, domain 2"/>
    <property type="match status" value="1"/>
</dbReference>
<name>A0A8S5TYL6_9CAUD</name>
<sequence>MAEFSKHDMKMFDLARKAALESTYEPFKLGAVISYKGRVLATGHNSRKTNPLQKKYNRKYRTFRYNGKPIHDYLHAEMDCLLNIPKCIDININYSKANIYIYRISPGKPLLMGRSFPCAACLNALRDKGIRHIYYTDDNGLAFQELY</sequence>
<evidence type="ECO:0000259" key="1">
    <source>
        <dbReference type="PROSITE" id="PS51747"/>
    </source>
</evidence>
<evidence type="ECO:0000313" key="2">
    <source>
        <dbReference type="EMBL" id="DAF87297.1"/>
    </source>
</evidence>
<dbReference type="InterPro" id="IPR002125">
    <property type="entry name" value="CMP_dCMP_dom"/>
</dbReference>